<sequence length="781" mass="91568">MILYLLKSAGCLALLLCFYHLVLEKEKMHQFNRFYLLGSVLFSFLSPAYIIYIEAIPQTIETVKSTQYFYPIETYATNTPLDKNFDYSTIFIGIYILISGIIAVRFAINLFKIIHKIKTNQQEKLKFATLVLVDDKILPHSFWSYIFINKEEYKSNQIEQELLTHELTHVTQKHTIDILLMEILLIVFWINPLFLILKKAIQLNHEFLADNKVINTYKNTFQYQHLLLSKAAWNNEYYLASNLNYSLTKKRLKMMTTKSSHTIILLKKLAVIPLLTGFIFLFAERVEAQKIIEIVENTRFKKGKLSEKEIYKEFYYKDLIIIKEDKNGNKISKRYNELTNVEKAKLVPPPPIKLKKTTLTKKKLEDLKDNSKYAVWIDGKSVKNEVLNNYKNTDFSRYSNSFVYKNARSKRFPQENQINLYTNNYFNTQNKERENEFIEYIETEKLKSAKWQKLPNGENIKIIENTPLKIIREQANSTKEDKIETGFKDINNKKYYFVTVNNKTKFYNKDGKLSDNSGKIISNKKSNASEIIPGNYVTKTYFNGKLFCDFIDDNSLKTSYSKENNIKYVKEYQELNKVYESQRNKKPHFVESSKEIQKKLSNLYSNLCSMYFKLSKENKKKVKRPIPPHDPYLKLRKNNKEFYKLRSEMTEADKLLIPPPPPVPNATKEQILKAEKAYSDWKKRTGNDIQPPPPPSKKTKNPWVIISGDTPPPPPPISPLDHVIKMAKKDAIFYFENKEITSDKAIELLKKNKHLNIDTRSKGLKKPIVKISKNPISIRKE</sequence>
<reference evidence="3" key="1">
    <citation type="submission" date="2022-02" db="EMBL/GenBank/DDBJ databases">
        <title>Polaribacter sp. MSW13, isolated from seawater.</title>
        <authorList>
            <person name="Kristyanto S."/>
            <person name="Jung J."/>
            <person name="Jeon C.O."/>
        </authorList>
    </citation>
    <scope>NUCLEOTIDE SEQUENCE</scope>
    <source>
        <strain evidence="3">MSW13</strain>
    </source>
</reference>
<keyword evidence="4" id="KW-1185">Reference proteome</keyword>
<proteinExistence type="predicted"/>
<evidence type="ECO:0000313" key="3">
    <source>
        <dbReference type="EMBL" id="MCI2228970.1"/>
    </source>
</evidence>
<gene>
    <name evidence="3" type="ORF">MC378_07305</name>
</gene>
<dbReference type="InterPro" id="IPR008756">
    <property type="entry name" value="Peptidase_M56"/>
</dbReference>
<dbReference type="InterPro" id="IPR052173">
    <property type="entry name" value="Beta-lactam_resp_regulator"/>
</dbReference>
<feature type="transmembrane region" description="Helical" evidence="1">
    <location>
        <begin position="87"/>
        <end position="107"/>
    </location>
</feature>
<accession>A0A9X1VQQ9</accession>
<dbReference type="PANTHER" id="PTHR34978">
    <property type="entry name" value="POSSIBLE SENSOR-TRANSDUCER PROTEIN BLAR"/>
    <property type="match status" value="1"/>
</dbReference>
<dbReference type="Pfam" id="PF05569">
    <property type="entry name" value="Peptidase_M56"/>
    <property type="match status" value="1"/>
</dbReference>
<feature type="transmembrane region" description="Helical" evidence="1">
    <location>
        <begin position="34"/>
        <end position="53"/>
    </location>
</feature>
<organism evidence="3 4">
    <name type="scientific">Polaribacter marinus</name>
    <dbReference type="NCBI Taxonomy" id="2916838"/>
    <lineage>
        <taxon>Bacteria</taxon>
        <taxon>Pseudomonadati</taxon>
        <taxon>Bacteroidota</taxon>
        <taxon>Flavobacteriia</taxon>
        <taxon>Flavobacteriales</taxon>
        <taxon>Flavobacteriaceae</taxon>
    </lineage>
</organism>
<feature type="domain" description="Peptidase M56" evidence="2">
    <location>
        <begin position="141"/>
        <end position="254"/>
    </location>
</feature>
<dbReference type="AlphaFoldDB" id="A0A9X1VQQ9"/>
<dbReference type="EMBL" id="JAKQYM010000004">
    <property type="protein sequence ID" value="MCI2228970.1"/>
    <property type="molecule type" value="Genomic_DNA"/>
</dbReference>
<dbReference type="PANTHER" id="PTHR34978:SF3">
    <property type="entry name" value="SLR0241 PROTEIN"/>
    <property type="match status" value="1"/>
</dbReference>
<protein>
    <submittedName>
        <fullName evidence="3">M56 family metallopeptidase</fullName>
    </submittedName>
</protein>
<dbReference type="RefSeq" id="WP_242178098.1">
    <property type="nucleotide sequence ID" value="NZ_JAKQYM010000004.1"/>
</dbReference>
<feature type="transmembrane region" description="Helical" evidence="1">
    <location>
        <begin position="178"/>
        <end position="197"/>
    </location>
</feature>
<evidence type="ECO:0000256" key="1">
    <source>
        <dbReference type="SAM" id="Phobius"/>
    </source>
</evidence>
<feature type="transmembrane region" description="Helical" evidence="1">
    <location>
        <begin position="6"/>
        <end position="22"/>
    </location>
</feature>
<keyword evidence="1" id="KW-1133">Transmembrane helix</keyword>
<dbReference type="Proteomes" id="UP001139369">
    <property type="component" value="Unassembled WGS sequence"/>
</dbReference>
<comment type="caution">
    <text evidence="3">The sequence shown here is derived from an EMBL/GenBank/DDBJ whole genome shotgun (WGS) entry which is preliminary data.</text>
</comment>
<name>A0A9X1VQQ9_9FLAO</name>
<evidence type="ECO:0000313" key="4">
    <source>
        <dbReference type="Proteomes" id="UP001139369"/>
    </source>
</evidence>
<keyword evidence="1" id="KW-0472">Membrane</keyword>
<keyword evidence="1" id="KW-0812">Transmembrane</keyword>
<evidence type="ECO:0000259" key="2">
    <source>
        <dbReference type="Pfam" id="PF05569"/>
    </source>
</evidence>
<dbReference type="CDD" id="cd07341">
    <property type="entry name" value="M56_BlaR1_MecR1_like"/>
    <property type="match status" value="1"/>
</dbReference>